<evidence type="ECO:0000313" key="4">
    <source>
        <dbReference type="Proteomes" id="UP000476055"/>
    </source>
</evidence>
<feature type="compositionally biased region" description="Low complexity" evidence="1">
    <location>
        <begin position="126"/>
        <end position="139"/>
    </location>
</feature>
<reference evidence="3 4" key="1">
    <citation type="submission" date="2019-08" db="EMBL/GenBank/DDBJ databases">
        <title>In-depth cultivation of the pig gut microbiome towards novel bacterial diversity and tailored functional studies.</title>
        <authorList>
            <person name="Wylensek D."/>
            <person name="Hitch T.C.A."/>
            <person name="Clavel T."/>
        </authorList>
    </citation>
    <scope>NUCLEOTIDE SEQUENCE [LARGE SCALE GENOMIC DNA]</scope>
    <source>
        <strain evidence="3 4">WCA3-601-WT-6H</strain>
    </source>
</reference>
<protein>
    <submittedName>
        <fullName evidence="3">Uncharacterized protein</fullName>
    </submittedName>
</protein>
<dbReference type="Gene3D" id="3.30.70.60">
    <property type="match status" value="1"/>
</dbReference>
<evidence type="ECO:0000313" key="3">
    <source>
        <dbReference type="EMBL" id="MST57192.1"/>
    </source>
</evidence>
<accession>A0A6L5YHQ6</accession>
<keyword evidence="2" id="KW-1133">Transmembrane helix</keyword>
<feature type="region of interest" description="Disordered" evidence="1">
    <location>
        <begin position="118"/>
        <end position="139"/>
    </location>
</feature>
<dbReference type="Proteomes" id="UP000476055">
    <property type="component" value="Unassembled WGS sequence"/>
</dbReference>
<keyword evidence="4" id="KW-1185">Reference proteome</keyword>
<organism evidence="3 4">
    <name type="scientific">Waltera intestinalis</name>
    <dbReference type="NCBI Taxonomy" id="2606635"/>
    <lineage>
        <taxon>Bacteria</taxon>
        <taxon>Bacillati</taxon>
        <taxon>Bacillota</taxon>
        <taxon>Clostridia</taxon>
        <taxon>Lachnospirales</taxon>
        <taxon>Lachnospiraceae</taxon>
        <taxon>Waltera</taxon>
    </lineage>
</organism>
<keyword evidence="2" id="KW-0472">Membrane</keyword>
<comment type="caution">
    <text evidence="3">The sequence shown here is derived from an EMBL/GenBank/DDBJ whole genome shotgun (WGS) entry which is preliminary data.</text>
</comment>
<dbReference type="InterPro" id="IPR014717">
    <property type="entry name" value="Transl_elong_EF1B/ribsomal_bS6"/>
</dbReference>
<name>A0A6L5YHQ6_9FIRM</name>
<evidence type="ECO:0000256" key="1">
    <source>
        <dbReference type="SAM" id="MobiDB-lite"/>
    </source>
</evidence>
<dbReference type="AlphaFoldDB" id="A0A6L5YHQ6"/>
<dbReference type="EMBL" id="VUMU01000002">
    <property type="protein sequence ID" value="MST57192.1"/>
    <property type="molecule type" value="Genomic_DNA"/>
</dbReference>
<proteinExistence type="predicted"/>
<gene>
    <name evidence="3" type="ORF">FYJ59_02855</name>
</gene>
<dbReference type="RefSeq" id="WP_154495174.1">
    <property type="nucleotide sequence ID" value="NZ_VUMU01000002.1"/>
</dbReference>
<feature type="transmembrane region" description="Helical" evidence="2">
    <location>
        <begin position="12"/>
        <end position="31"/>
    </location>
</feature>
<keyword evidence="2" id="KW-0812">Transmembrane</keyword>
<sequence>MKVKKSEIQLLIAVLGILLAVVTYFLIYAKFNDLADSMESQNMSLRSQVSTLEVLDQRKADYLAATEKMQSYITNFESRFPVDILPEDSIMMVKNMEDATRTKVANISFGTEAEVPYTPQAESSSALDNATADAPADTAAAEADAAVSGTDTTTIVTNSPVSTEGTAYADTHMYELPLGISISCTYNDFKGLVRYIYNQQERQSIQSVSISYNSEEGMLSGNMTLNTYYLMGTDKEYSEPYIPAMEMGVDTIFGNMN</sequence>
<evidence type="ECO:0000256" key="2">
    <source>
        <dbReference type="SAM" id="Phobius"/>
    </source>
</evidence>